<comment type="caution">
    <text evidence="1">The sequence shown here is derived from an EMBL/GenBank/DDBJ whole genome shotgun (WGS) entry which is preliminary data.</text>
</comment>
<dbReference type="AlphaFoldDB" id="A0AAV4WP91"/>
<gene>
    <name evidence="1" type="ORF">CEXT_442121</name>
</gene>
<protein>
    <submittedName>
        <fullName evidence="1">Uncharacterized protein</fullName>
    </submittedName>
</protein>
<reference evidence="1 2" key="1">
    <citation type="submission" date="2021-06" db="EMBL/GenBank/DDBJ databases">
        <title>Caerostris extrusa draft genome.</title>
        <authorList>
            <person name="Kono N."/>
            <person name="Arakawa K."/>
        </authorList>
    </citation>
    <scope>NUCLEOTIDE SEQUENCE [LARGE SCALE GENOMIC DNA]</scope>
</reference>
<evidence type="ECO:0000313" key="2">
    <source>
        <dbReference type="Proteomes" id="UP001054945"/>
    </source>
</evidence>
<proteinExistence type="predicted"/>
<evidence type="ECO:0000313" key="1">
    <source>
        <dbReference type="EMBL" id="GIY83358.1"/>
    </source>
</evidence>
<name>A0AAV4WP91_CAEEX</name>
<keyword evidence="2" id="KW-1185">Reference proteome</keyword>
<dbReference type="Proteomes" id="UP001054945">
    <property type="component" value="Unassembled WGS sequence"/>
</dbReference>
<sequence length="102" mass="11083">MGKPDIASCIVWPSGPFLLTRHSPLLSPNDAVLHPLSTTRAVEIVCAFVRSPIPILSKQDVRALLRTSHVLLHVAPPAVAQHVDPAHAHDDQYATSPWQTLS</sequence>
<accession>A0AAV4WP91</accession>
<dbReference type="EMBL" id="BPLR01016373">
    <property type="protein sequence ID" value="GIY83358.1"/>
    <property type="molecule type" value="Genomic_DNA"/>
</dbReference>
<organism evidence="1 2">
    <name type="scientific">Caerostris extrusa</name>
    <name type="common">Bark spider</name>
    <name type="synonym">Caerostris bankana</name>
    <dbReference type="NCBI Taxonomy" id="172846"/>
    <lineage>
        <taxon>Eukaryota</taxon>
        <taxon>Metazoa</taxon>
        <taxon>Ecdysozoa</taxon>
        <taxon>Arthropoda</taxon>
        <taxon>Chelicerata</taxon>
        <taxon>Arachnida</taxon>
        <taxon>Araneae</taxon>
        <taxon>Araneomorphae</taxon>
        <taxon>Entelegynae</taxon>
        <taxon>Araneoidea</taxon>
        <taxon>Araneidae</taxon>
        <taxon>Caerostris</taxon>
    </lineage>
</organism>